<protein>
    <submittedName>
        <fullName evidence="1">Uncharacterized protein</fullName>
    </submittedName>
</protein>
<name>A0A1M4WMC4_9BACT</name>
<evidence type="ECO:0000313" key="2">
    <source>
        <dbReference type="Proteomes" id="UP000184041"/>
    </source>
</evidence>
<dbReference type="STRING" id="1194090.SAMN05443144_103257"/>
<dbReference type="EMBL" id="FQUS01000003">
    <property type="protein sequence ID" value="SHE82378.1"/>
    <property type="molecule type" value="Genomic_DNA"/>
</dbReference>
<dbReference type="RefSeq" id="WP_073059883.1">
    <property type="nucleotide sequence ID" value="NZ_FQUS01000003.1"/>
</dbReference>
<accession>A0A1M4WMC4</accession>
<sequence>MKKSSFLPFVAGLIILTIGLHSLASAQLRKDLNNSSELMGPVIKQDPSEGGNLGNLFNMQMDHSYSMMFSSYGGQMQNMNAYTNTMHFFFSEKLTGRVDLSLLHSPFGNSFMSNNNGAGNGMNTEFILRNAELNYQINDKSNISIQVQQLPNHYGMNPWGMGHQRYNPFYTRHNILD</sequence>
<proteinExistence type="predicted"/>
<dbReference type="Proteomes" id="UP000184041">
    <property type="component" value="Unassembled WGS sequence"/>
</dbReference>
<gene>
    <name evidence="1" type="ORF">SAMN05443144_103257</name>
</gene>
<reference evidence="1 2" key="1">
    <citation type="submission" date="2016-11" db="EMBL/GenBank/DDBJ databases">
        <authorList>
            <person name="Jaros S."/>
            <person name="Januszkiewicz K."/>
            <person name="Wedrychowicz H."/>
        </authorList>
    </citation>
    <scope>NUCLEOTIDE SEQUENCE [LARGE SCALE GENOMIC DNA]</scope>
    <source>
        <strain evidence="1 2">DSM 21986</strain>
    </source>
</reference>
<dbReference type="OrthoDB" id="1524141at2"/>
<evidence type="ECO:0000313" key="1">
    <source>
        <dbReference type="EMBL" id="SHE82378.1"/>
    </source>
</evidence>
<dbReference type="AlphaFoldDB" id="A0A1M4WMC4"/>
<organism evidence="1 2">
    <name type="scientific">Fodinibius roseus</name>
    <dbReference type="NCBI Taxonomy" id="1194090"/>
    <lineage>
        <taxon>Bacteria</taxon>
        <taxon>Pseudomonadati</taxon>
        <taxon>Balneolota</taxon>
        <taxon>Balneolia</taxon>
        <taxon>Balneolales</taxon>
        <taxon>Balneolaceae</taxon>
        <taxon>Fodinibius</taxon>
    </lineage>
</organism>
<keyword evidence="2" id="KW-1185">Reference proteome</keyword>